<dbReference type="Proteomes" id="UP001501532">
    <property type="component" value="Unassembled WGS sequence"/>
</dbReference>
<proteinExistence type="predicted"/>
<name>A0ABP6LK58_9ACTN</name>
<evidence type="ECO:0000313" key="2">
    <source>
        <dbReference type="EMBL" id="GAA3045649.1"/>
    </source>
</evidence>
<feature type="transmembrane region" description="Helical" evidence="1">
    <location>
        <begin position="42"/>
        <end position="63"/>
    </location>
</feature>
<keyword evidence="3" id="KW-1185">Reference proteome</keyword>
<evidence type="ECO:0000256" key="1">
    <source>
        <dbReference type="SAM" id="Phobius"/>
    </source>
</evidence>
<dbReference type="EMBL" id="BAAAUF010000020">
    <property type="protein sequence ID" value="GAA3045649.1"/>
    <property type="molecule type" value="Genomic_DNA"/>
</dbReference>
<gene>
    <name evidence="2" type="ORF">GCM10010448_30680</name>
</gene>
<sequence>MKERHANRQRKHPSGRGAWIGRGVRRLYTWLRRHGRCVPDRFLEGAAYQLGSGAVTLVLLWWGTRR</sequence>
<organism evidence="2 3">
    <name type="scientific">Streptomyces glomeratus</name>
    <dbReference type="NCBI Taxonomy" id="284452"/>
    <lineage>
        <taxon>Bacteria</taxon>
        <taxon>Bacillati</taxon>
        <taxon>Actinomycetota</taxon>
        <taxon>Actinomycetes</taxon>
        <taxon>Kitasatosporales</taxon>
        <taxon>Streptomycetaceae</taxon>
        <taxon>Streptomyces</taxon>
    </lineage>
</organism>
<accession>A0ABP6LK58</accession>
<evidence type="ECO:0000313" key="3">
    <source>
        <dbReference type="Proteomes" id="UP001501532"/>
    </source>
</evidence>
<keyword evidence="1" id="KW-1133">Transmembrane helix</keyword>
<keyword evidence="1" id="KW-0812">Transmembrane</keyword>
<reference evidence="3" key="1">
    <citation type="journal article" date="2019" name="Int. J. Syst. Evol. Microbiol.">
        <title>The Global Catalogue of Microorganisms (GCM) 10K type strain sequencing project: providing services to taxonomists for standard genome sequencing and annotation.</title>
        <authorList>
            <consortium name="The Broad Institute Genomics Platform"/>
            <consortium name="The Broad Institute Genome Sequencing Center for Infectious Disease"/>
            <person name="Wu L."/>
            <person name="Ma J."/>
        </authorList>
    </citation>
    <scope>NUCLEOTIDE SEQUENCE [LARGE SCALE GENOMIC DNA]</scope>
    <source>
        <strain evidence="3">JCM 9091</strain>
    </source>
</reference>
<comment type="caution">
    <text evidence="2">The sequence shown here is derived from an EMBL/GenBank/DDBJ whole genome shotgun (WGS) entry which is preliminary data.</text>
</comment>
<protein>
    <submittedName>
        <fullName evidence="2">Uncharacterized protein</fullName>
    </submittedName>
</protein>
<keyword evidence="1" id="KW-0472">Membrane</keyword>